<proteinExistence type="predicted"/>
<evidence type="ECO:0000313" key="2">
    <source>
        <dbReference type="Proteomes" id="UP000562492"/>
    </source>
</evidence>
<reference evidence="1 2" key="1">
    <citation type="submission" date="2020-08" db="EMBL/GenBank/DDBJ databases">
        <title>Functional genomics of gut bacteria from endangered species of beetles.</title>
        <authorList>
            <person name="Carlos-Shanley C."/>
        </authorList>
    </citation>
    <scope>NUCLEOTIDE SEQUENCE [LARGE SCALE GENOMIC DNA]</scope>
    <source>
        <strain evidence="1 2">S00124</strain>
    </source>
</reference>
<evidence type="ECO:0000313" key="1">
    <source>
        <dbReference type="EMBL" id="MBB6578460.1"/>
    </source>
</evidence>
<dbReference type="EMBL" id="JACHKZ010000015">
    <property type="protein sequence ID" value="MBB6578460.1"/>
    <property type="molecule type" value="Genomic_DNA"/>
</dbReference>
<name>A0ABR6RH22_9BURK</name>
<protein>
    <submittedName>
        <fullName evidence="1">Uncharacterized protein</fullName>
    </submittedName>
</protein>
<dbReference type="Proteomes" id="UP000562492">
    <property type="component" value="Unassembled WGS sequence"/>
</dbReference>
<comment type="caution">
    <text evidence="1">The sequence shown here is derived from an EMBL/GenBank/DDBJ whole genome shotgun (WGS) entry which is preliminary data.</text>
</comment>
<keyword evidence="2" id="KW-1185">Reference proteome</keyword>
<gene>
    <name evidence="1" type="ORF">HNP33_002542</name>
</gene>
<organism evidence="1 2">
    <name type="scientific">Comamonas odontotermitis</name>
    <dbReference type="NCBI Taxonomy" id="379895"/>
    <lineage>
        <taxon>Bacteria</taxon>
        <taxon>Pseudomonadati</taxon>
        <taxon>Pseudomonadota</taxon>
        <taxon>Betaproteobacteria</taxon>
        <taxon>Burkholderiales</taxon>
        <taxon>Comamonadaceae</taxon>
        <taxon>Comamonas</taxon>
    </lineage>
</organism>
<sequence>MTGADEVLATLLGLSRGGAARAYAKALNDVGFAGRAAMQKEFGEVFNQVTPYIQKSVRVKMATAERLSVTIEPTYYGGKGIDPQRVLQAQEFGGRRRDKRSEVALRRVGILPNGYQTVIPEDPFPGSVDQFGNIKGAFITQLLSYMRAFGEQGYRANMTDKVRGNLHRGGKKAEGRRYFVAYGRMRGDAKSGHLAPGIWAASGTHGSNIRPVLMFVRAPSYSSRLSMDKVVQKAQLESYLDRRIRFRFREAAGV</sequence>
<accession>A0ABR6RH22</accession>